<dbReference type="Pfam" id="PF17919">
    <property type="entry name" value="RT_RNaseH_2"/>
    <property type="match status" value="1"/>
</dbReference>
<organism evidence="3">
    <name type="scientific">Fagus sylvatica</name>
    <name type="common">Beechnut</name>
    <dbReference type="NCBI Taxonomy" id="28930"/>
    <lineage>
        <taxon>Eukaryota</taxon>
        <taxon>Viridiplantae</taxon>
        <taxon>Streptophyta</taxon>
        <taxon>Embryophyta</taxon>
        <taxon>Tracheophyta</taxon>
        <taxon>Spermatophyta</taxon>
        <taxon>Magnoliopsida</taxon>
        <taxon>eudicotyledons</taxon>
        <taxon>Gunneridae</taxon>
        <taxon>Pentapetalae</taxon>
        <taxon>rosids</taxon>
        <taxon>fabids</taxon>
        <taxon>Fagales</taxon>
        <taxon>Fagaceae</taxon>
        <taxon>Fagus</taxon>
    </lineage>
</organism>
<dbReference type="Gene3D" id="3.30.420.10">
    <property type="entry name" value="Ribonuclease H-like superfamily/Ribonuclease H"/>
    <property type="match status" value="1"/>
</dbReference>
<dbReference type="InterPro" id="IPR001584">
    <property type="entry name" value="Integrase_cat-core"/>
</dbReference>
<dbReference type="InterPro" id="IPR041588">
    <property type="entry name" value="Integrase_H2C2"/>
</dbReference>
<dbReference type="Gene3D" id="3.30.70.270">
    <property type="match status" value="1"/>
</dbReference>
<name>A0A2N9H548_FAGSY</name>
<dbReference type="SUPFAM" id="SSF56672">
    <property type="entry name" value="DNA/RNA polymerases"/>
    <property type="match status" value="1"/>
</dbReference>
<protein>
    <recommendedName>
        <fullName evidence="2">Integrase catalytic domain-containing protein</fullName>
    </recommendedName>
</protein>
<dbReference type="Pfam" id="PF17921">
    <property type="entry name" value="Integrase_H2C2"/>
    <property type="match status" value="1"/>
</dbReference>
<dbReference type="InterPro" id="IPR043502">
    <property type="entry name" value="DNA/RNA_pol_sf"/>
</dbReference>
<dbReference type="InterPro" id="IPR036397">
    <property type="entry name" value="RNaseH_sf"/>
</dbReference>
<dbReference type="InterPro" id="IPR056924">
    <property type="entry name" value="SH3_Tf2-1"/>
</dbReference>
<dbReference type="Pfam" id="PF24626">
    <property type="entry name" value="SH3_Tf2-1"/>
    <property type="match status" value="1"/>
</dbReference>
<accession>A0A2N9H548</accession>
<feature type="region of interest" description="Disordered" evidence="1">
    <location>
        <begin position="22"/>
        <end position="68"/>
    </location>
</feature>
<dbReference type="SUPFAM" id="SSF53098">
    <property type="entry name" value="Ribonuclease H-like"/>
    <property type="match status" value="1"/>
</dbReference>
<feature type="domain" description="Integrase catalytic" evidence="2">
    <location>
        <begin position="531"/>
        <end position="644"/>
    </location>
</feature>
<gene>
    <name evidence="3" type="ORF">FSB_LOCUS34850</name>
</gene>
<feature type="compositionally biased region" description="Acidic residues" evidence="1">
    <location>
        <begin position="28"/>
        <end position="44"/>
    </location>
</feature>
<dbReference type="PROSITE" id="PS50994">
    <property type="entry name" value="INTEGRASE"/>
    <property type="match status" value="1"/>
</dbReference>
<dbReference type="Gene3D" id="1.10.340.70">
    <property type="match status" value="1"/>
</dbReference>
<dbReference type="InterPro" id="IPR012337">
    <property type="entry name" value="RNaseH-like_sf"/>
</dbReference>
<evidence type="ECO:0000259" key="2">
    <source>
        <dbReference type="PROSITE" id="PS50994"/>
    </source>
</evidence>
<dbReference type="FunFam" id="3.30.70.270:FF:000020">
    <property type="entry name" value="Transposon Tf2-6 polyprotein-like Protein"/>
    <property type="match status" value="1"/>
</dbReference>
<evidence type="ECO:0000313" key="3">
    <source>
        <dbReference type="EMBL" id="SPD06968.1"/>
    </source>
</evidence>
<sequence>MLLLLLGARDVLKESPNVRRQARRALVDDSDGDHEDEFEGEEDQASLNGEGRFVPRGERRGRGFRTGGETMRGLLRHKEEMKGHHEETEMEIALIRANVEEDREATMARFLNGLSRDIANVVELQHYVELEDIVHMGNKGHIASQCPNKRTMIARVDGKVETESESDADQMPLLEDTCDDDVEYPVEGESLVARRALSAQVKEDDMEQQRENIFHTRCHINNKEYEDVFPNDVPSGLPPIRGIKHQIDFVPSATIPNRPTYRSNPETNGTSKAIMFLGYVVSAKGIAVDEEKVKAIKEWPTPKSITKVRSFHGLASFYWRFVKDFSTLAAPLTEIVKKSVGFKWGSEQGRAFIEIKERLCGAPLLALPDFSKTFEIECDASGIGIGAVLMQEKRPIAYFSEKLNVAALNYPTYDKELYALELYVNDDDFASVFGACEKAAFGKFYRLDGYLFRENRLCVPNSSMRELLVREAHGGGLMGHFGVRKTLDVLHEHFFLPKMKRDVERVCARCVTCRQAKSRVLPHKLYTPLPVPSAPWVDISMDFVLGLPRSRKGRDSIFVVVEWFSKMAHFISCHKTDDATHIVDLFFREIVRLHGVPRSIVSDRDVKFLSYFWKVLWGKLGTKLLFSTTCHPQTDGQTEGVHSTTDFSPFEIVCGFNPLTLLDLLPLPVNERTSLDGQKKAEMVKKLHESVWQHIEKKNEQYATKANKGRRQVIFGPGDWVWVHMRKERFPARRRSKLHPRGDGPFQVLERINDNAYKLDLPGDDSRSNPFKEMGNDENQ</sequence>
<dbReference type="PANTHER" id="PTHR35046">
    <property type="entry name" value="ZINC KNUCKLE (CCHC-TYPE) FAMILY PROTEIN"/>
    <property type="match status" value="1"/>
</dbReference>
<dbReference type="EMBL" id="OIVN01002857">
    <property type="protein sequence ID" value="SPD06968.1"/>
    <property type="molecule type" value="Genomic_DNA"/>
</dbReference>
<dbReference type="PANTHER" id="PTHR35046:SF9">
    <property type="entry name" value="RNA-DIRECTED DNA POLYMERASE"/>
    <property type="match status" value="1"/>
</dbReference>
<proteinExistence type="predicted"/>
<dbReference type="GO" id="GO:0003676">
    <property type="term" value="F:nucleic acid binding"/>
    <property type="evidence" value="ECO:0007669"/>
    <property type="project" value="InterPro"/>
</dbReference>
<dbReference type="Gene3D" id="3.10.20.370">
    <property type="match status" value="1"/>
</dbReference>
<reference evidence="3" key="1">
    <citation type="submission" date="2018-02" db="EMBL/GenBank/DDBJ databases">
        <authorList>
            <person name="Cohen D.B."/>
            <person name="Kent A.D."/>
        </authorList>
    </citation>
    <scope>NUCLEOTIDE SEQUENCE</scope>
</reference>
<dbReference type="InterPro" id="IPR041577">
    <property type="entry name" value="RT_RNaseH_2"/>
</dbReference>
<evidence type="ECO:0000256" key="1">
    <source>
        <dbReference type="SAM" id="MobiDB-lite"/>
    </source>
</evidence>
<dbReference type="InterPro" id="IPR043128">
    <property type="entry name" value="Rev_trsase/Diguanyl_cyclase"/>
</dbReference>
<feature type="region of interest" description="Disordered" evidence="1">
    <location>
        <begin position="757"/>
        <end position="780"/>
    </location>
</feature>
<dbReference type="AlphaFoldDB" id="A0A2N9H548"/>
<dbReference type="FunFam" id="1.10.340.70:FF:000001">
    <property type="entry name" value="Retrovirus-related Pol polyprotein from transposon gypsy-like Protein"/>
    <property type="match status" value="1"/>
</dbReference>
<dbReference type="GO" id="GO:0015074">
    <property type="term" value="P:DNA integration"/>
    <property type="evidence" value="ECO:0007669"/>
    <property type="project" value="InterPro"/>
</dbReference>